<keyword evidence="2" id="KW-0328">Glycosyltransferase</keyword>
<keyword evidence="7 17" id="KW-1133">Transmembrane helix</keyword>
<feature type="transmembrane region" description="Helical" evidence="17">
    <location>
        <begin position="101"/>
        <end position="118"/>
    </location>
</feature>
<comment type="caution">
    <text evidence="18">The sequence shown here is derived from an EMBL/GenBank/DDBJ whole genome shotgun (WGS) entry which is preliminary data.</text>
</comment>
<organism evidence="18 19">
    <name type="scientific">Butyricicoccus pullicaecorum</name>
    <dbReference type="NCBI Taxonomy" id="501571"/>
    <lineage>
        <taxon>Bacteria</taxon>
        <taxon>Bacillati</taxon>
        <taxon>Bacillota</taxon>
        <taxon>Clostridia</taxon>
        <taxon>Eubacteriales</taxon>
        <taxon>Butyricicoccaceae</taxon>
        <taxon>Butyricicoccus</taxon>
    </lineage>
</organism>
<dbReference type="EC" id="2.4.99.28" evidence="14"/>
<dbReference type="AlphaFoldDB" id="A0A1Y4LBK7"/>
<evidence type="ECO:0000256" key="14">
    <source>
        <dbReference type="ARBA" id="ARBA00044770"/>
    </source>
</evidence>
<dbReference type="GO" id="GO:0009252">
    <property type="term" value="P:peptidoglycan biosynthetic process"/>
    <property type="evidence" value="ECO:0007669"/>
    <property type="project" value="UniProtKB-KW"/>
</dbReference>
<comment type="similarity">
    <text evidence="11">Belongs to the SEDS family. FtsW subfamily.</text>
</comment>
<evidence type="ECO:0000256" key="11">
    <source>
        <dbReference type="ARBA" id="ARBA00038053"/>
    </source>
</evidence>
<dbReference type="RefSeq" id="WP_087374457.1">
    <property type="nucleotide sequence ID" value="NZ_NFKK01000022.1"/>
</dbReference>
<keyword evidence="4 17" id="KW-0812">Transmembrane</keyword>
<dbReference type="GO" id="GO:0008955">
    <property type="term" value="F:peptidoglycan glycosyltransferase activity"/>
    <property type="evidence" value="ECO:0007669"/>
    <property type="project" value="UniProtKB-EC"/>
</dbReference>
<reference evidence="19" key="1">
    <citation type="submission" date="2017-04" db="EMBL/GenBank/DDBJ databases">
        <title>Function of individual gut microbiota members based on whole genome sequencing of pure cultures obtained from chicken caecum.</title>
        <authorList>
            <person name="Medvecky M."/>
            <person name="Cejkova D."/>
            <person name="Polansky O."/>
            <person name="Karasova D."/>
            <person name="Kubasova T."/>
            <person name="Cizek A."/>
            <person name="Rychlik I."/>
        </authorList>
    </citation>
    <scope>NUCLEOTIDE SEQUENCE [LARGE SCALE GENOMIC DNA]</scope>
    <source>
        <strain evidence="19">An180</strain>
    </source>
</reference>
<evidence type="ECO:0000256" key="12">
    <source>
        <dbReference type="ARBA" id="ARBA00041185"/>
    </source>
</evidence>
<feature type="transmembrane region" description="Helical" evidence="17">
    <location>
        <begin position="330"/>
        <end position="352"/>
    </location>
</feature>
<evidence type="ECO:0000256" key="16">
    <source>
        <dbReference type="ARBA" id="ARBA00049966"/>
    </source>
</evidence>
<comment type="catalytic activity">
    <reaction evidence="15">
        <text>[GlcNAc-(1-&gt;4)-Mur2Ac(oyl-L-Ala-gamma-D-Glu-L-Lys-D-Ala-D-Ala)](n)-di-trans,octa-cis-undecaprenyl diphosphate + beta-D-GlcNAc-(1-&gt;4)-Mur2Ac(oyl-L-Ala-gamma-D-Glu-L-Lys-D-Ala-D-Ala)-di-trans,octa-cis-undecaprenyl diphosphate = [GlcNAc-(1-&gt;4)-Mur2Ac(oyl-L-Ala-gamma-D-Glu-L-Lys-D-Ala-D-Ala)](n+1)-di-trans,octa-cis-undecaprenyl diphosphate + di-trans,octa-cis-undecaprenyl diphosphate + H(+)</text>
        <dbReference type="Rhea" id="RHEA:23708"/>
        <dbReference type="Rhea" id="RHEA-COMP:9602"/>
        <dbReference type="Rhea" id="RHEA-COMP:9603"/>
        <dbReference type="ChEBI" id="CHEBI:15378"/>
        <dbReference type="ChEBI" id="CHEBI:58405"/>
        <dbReference type="ChEBI" id="CHEBI:60033"/>
        <dbReference type="ChEBI" id="CHEBI:78435"/>
        <dbReference type="EC" id="2.4.99.28"/>
    </reaction>
</comment>
<keyword evidence="6" id="KW-0573">Peptidoglycan synthesis</keyword>
<feature type="transmembrane region" description="Helical" evidence="17">
    <location>
        <begin position="207"/>
        <end position="226"/>
    </location>
</feature>
<evidence type="ECO:0000256" key="17">
    <source>
        <dbReference type="SAM" id="Phobius"/>
    </source>
</evidence>
<evidence type="ECO:0000256" key="7">
    <source>
        <dbReference type="ARBA" id="ARBA00022989"/>
    </source>
</evidence>
<accession>A0A1Y4LBK7</accession>
<keyword evidence="8 17" id="KW-0472">Membrane</keyword>
<keyword evidence="3" id="KW-0808">Transferase</keyword>
<evidence type="ECO:0000256" key="2">
    <source>
        <dbReference type="ARBA" id="ARBA00022676"/>
    </source>
</evidence>
<dbReference type="PANTHER" id="PTHR30474:SF2">
    <property type="entry name" value="PEPTIDOGLYCAN GLYCOSYLTRANSFERASE FTSW-RELATED"/>
    <property type="match status" value="1"/>
</dbReference>
<evidence type="ECO:0000256" key="6">
    <source>
        <dbReference type="ARBA" id="ARBA00022984"/>
    </source>
</evidence>
<sequence length="397" mass="43808">MNANPTSGGMPLRMRREKQAAPKHAAPKAHRLDTRALIGIILLLVVGLIALFSASYPAAISKFNDGTFFVRRQGLYVLVGFVAMLVISGIDYHVYLRFQKPLFIFCIALLILVPLVGVDHNGAKRWIELPVLGEFQPSELMKDAVIISFSYYAVRYGDRIRQIRGDLPFFGALALIAGLLYLEPHLSATIIIFGIGLAILIVSGMKIWYFIPIGIVVGAAGTWYIATQGYASARIEAWLNPFATEELFKHDGWQGGNSQIAIGSGGFWGLGLGQGRQKHLYLPEPQNDFIFSAWCEEMGFIGALLVLVLFAFLIYRCYYIAFHAPDKMGCLIATGIATKLAIQTLVNLWVVTGLFPVTGASLPFFSYGGTALLMQMGEMGIILNISRYMRPSEKRRG</sequence>
<gene>
    <name evidence="18" type="ORF">B5F17_12945</name>
</gene>
<evidence type="ECO:0000256" key="1">
    <source>
        <dbReference type="ARBA" id="ARBA00004141"/>
    </source>
</evidence>
<feature type="transmembrane region" description="Helical" evidence="17">
    <location>
        <begin position="186"/>
        <end position="202"/>
    </location>
</feature>
<evidence type="ECO:0000256" key="15">
    <source>
        <dbReference type="ARBA" id="ARBA00049902"/>
    </source>
</evidence>
<evidence type="ECO:0000256" key="3">
    <source>
        <dbReference type="ARBA" id="ARBA00022679"/>
    </source>
</evidence>
<evidence type="ECO:0000256" key="10">
    <source>
        <dbReference type="ARBA" id="ARBA00033270"/>
    </source>
</evidence>
<evidence type="ECO:0000313" key="18">
    <source>
        <dbReference type="EMBL" id="OUP51432.1"/>
    </source>
</evidence>
<evidence type="ECO:0000313" key="19">
    <source>
        <dbReference type="Proteomes" id="UP000195897"/>
    </source>
</evidence>
<name>A0A1Y4LBK7_9FIRM</name>
<keyword evidence="5" id="KW-0133">Cell shape</keyword>
<dbReference type="EMBL" id="NFKK01000022">
    <property type="protein sequence ID" value="OUP51432.1"/>
    <property type="molecule type" value="Genomic_DNA"/>
</dbReference>
<feature type="transmembrane region" description="Helical" evidence="17">
    <location>
        <begin position="298"/>
        <end position="318"/>
    </location>
</feature>
<protein>
    <recommendedName>
        <fullName evidence="12">Probable peptidoglycan glycosyltransferase FtsW</fullName>
        <ecNumber evidence="14">2.4.99.28</ecNumber>
    </recommendedName>
    <alternativeName>
        <fullName evidence="13">Cell division protein FtsW</fullName>
    </alternativeName>
    <alternativeName>
        <fullName evidence="10">Cell wall polymerase</fullName>
    </alternativeName>
    <alternativeName>
        <fullName evidence="9">Peptidoglycan polymerase</fullName>
    </alternativeName>
</protein>
<evidence type="ECO:0000256" key="8">
    <source>
        <dbReference type="ARBA" id="ARBA00023136"/>
    </source>
</evidence>
<evidence type="ECO:0000256" key="5">
    <source>
        <dbReference type="ARBA" id="ARBA00022960"/>
    </source>
</evidence>
<proteinExistence type="inferred from homology"/>
<feature type="transmembrane region" description="Helical" evidence="17">
    <location>
        <begin position="36"/>
        <end position="54"/>
    </location>
</feature>
<feature type="transmembrane region" description="Helical" evidence="17">
    <location>
        <begin position="75"/>
        <end position="95"/>
    </location>
</feature>
<evidence type="ECO:0000256" key="13">
    <source>
        <dbReference type="ARBA" id="ARBA00041418"/>
    </source>
</evidence>
<dbReference type="GO" id="GO:0032153">
    <property type="term" value="C:cell division site"/>
    <property type="evidence" value="ECO:0007669"/>
    <property type="project" value="TreeGrafter"/>
</dbReference>
<comment type="subcellular location">
    <subcellularLocation>
        <location evidence="1">Membrane</location>
        <topology evidence="1">Multi-pass membrane protein</topology>
    </subcellularLocation>
</comment>
<dbReference type="PANTHER" id="PTHR30474">
    <property type="entry name" value="CELL CYCLE PROTEIN"/>
    <property type="match status" value="1"/>
</dbReference>
<dbReference type="GO" id="GO:0015648">
    <property type="term" value="F:lipid-linked peptidoglycan transporter activity"/>
    <property type="evidence" value="ECO:0007669"/>
    <property type="project" value="TreeGrafter"/>
</dbReference>
<dbReference type="Proteomes" id="UP000195897">
    <property type="component" value="Unassembled WGS sequence"/>
</dbReference>
<dbReference type="GO" id="GO:0008360">
    <property type="term" value="P:regulation of cell shape"/>
    <property type="evidence" value="ECO:0007669"/>
    <property type="project" value="UniProtKB-KW"/>
</dbReference>
<dbReference type="InterPro" id="IPR001182">
    <property type="entry name" value="FtsW/RodA"/>
</dbReference>
<dbReference type="GO" id="GO:0051301">
    <property type="term" value="P:cell division"/>
    <property type="evidence" value="ECO:0007669"/>
    <property type="project" value="InterPro"/>
</dbReference>
<dbReference type="GO" id="GO:0005886">
    <property type="term" value="C:plasma membrane"/>
    <property type="evidence" value="ECO:0007669"/>
    <property type="project" value="TreeGrafter"/>
</dbReference>
<evidence type="ECO:0000256" key="9">
    <source>
        <dbReference type="ARBA" id="ARBA00032370"/>
    </source>
</evidence>
<comment type="function">
    <text evidence="16">Peptidoglycan polymerase that is essential for cell division.</text>
</comment>
<evidence type="ECO:0000256" key="4">
    <source>
        <dbReference type="ARBA" id="ARBA00022692"/>
    </source>
</evidence>
<feature type="transmembrane region" description="Helical" evidence="17">
    <location>
        <begin position="364"/>
        <end position="386"/>
    </location>
</feature>
<dbReference type="Pfam" id="PF01098">
    <property type="entry name" value="FTSW_RODA_SPOVE"/>
    <property type="match status" value="1"/>
</dbReference>